<keyword evidence="4" id="KW-1185">Reference proteome</keyword>
<feature type="region of interest" description="Disordered" evidence="1">
    <location>
        <begin position="175"/>
        <end position="199"/>
    </location>
</feature>
<dbReference type="STRING" id="549386.SAMN02927923_03842"/>
<feature type="transmembrane region" description="Helical" evidence="2">
    <location>
        <begin position="152"/>
        <end position="169"/>
    </location>
</feature>
<evidence type="ECO:0000313" key="3">
    <source>
        <dbReference type="EMBL" id="SCZ06750.1"/>
    </source>
</evidence>
<reference evidence="3 4" key="1">
    <citation type="submission" date="2016-10" db="EMBL/GenBank/DDBJ databases">
        <authorList>
            <person name="de Groot N.N."/>
        </authorList>
    </citation>
    <scope>NUCLEOTIDE SEQUENCE [LARGE SCALE GENOMIC DNA]</scope>
    <source>
        <strain evidence="3 4">CGMCC 1.7666</strain>
    </source>
</reference>
<dbReference type="Proteomes" id="UP000199569">
    <property type="component" value="Unassembled WGS sequence"/>
</dbReference>
<keyword evidence="2" id="KW-0812">Transmembrane</keyword>
<organism evidence="3 4">
    <name type="scientific">Microvirga guangxiensis</name>
    <dbReference type="NCBI Taxonomy" id="549386"/>
    <lineage>
        <taxon>Bacteria</taxon>
        <taxon>Pseudomonadati</taxon>
        <taxon>Pseudomonadota</taxon>
        <taxon>Alphaproteobacteria</taxon>
        <taxon>Hyphomicrobiales</taxon>
        <taxon>Methylobacteriaceae</taxon>
        <taxon>Microvirga</taxon>
    </lineage>
</organism>
<feature type="compositionally biased region" description="Basic and acidic residues" evidence="1">
    <location>
        <begin position="64"/>
        <end position="80"/>
    </location>
</feature>
<sequence length="199" mass="22243">MVNTPDGSSQTAPSREEGKSVESARDNELPENSQENLDARLDHAIDETFPTSDPVSVVITKGPAPDHADLAARASSRDDQQSQSEQDTAEQLLDQVRDALHDVADQTAGAAQDAYNQGKRYVRQAGKHYPEAARYYQEGRQALHQRALENPWPFLLAASAVGYVLAWMIHSERRDRRHRVPDHGKTRTSYAPHEDTRFS</sequence>
<accession>A0A1G5L384</accession>
<feature type="region of interest" description="Disordered" evidence="1">
    <location>
        <begin position="1"/>
        <end position="88"/>
    </location>
</feature>
<dbReference type="AlphaFoldDB" id="A0A1G5L384"/>
<keyword evidence="2" id="KW-1133">Transmembrane helix</keyword>
<keyword evidence="2" id="KW-0472">Membrane</keyword>
<feature type="compositionally biased region" description="Polar residues" evidence="1">
    <location>
        <begin position="1"/>
        <end position="13"/>
    </location>
</feature>
<proteinExistence type="predicted"/>
<feature type="compositionally biased region" description="Basic and acidic residues" evidence="1">
    <location>
        <begin position="37"/>
        <end position="46"/>
    </location>
</feature>
<dbReference type="EMBL" id="FMVJ01000013">
    <property type="protein sequence ID" value="SCZ06750.1"/>
    <property type="molecule type" value="Genomic_DNA"/>
</dbReference>
<evidence type="ECO:0000256" key="1">
    <source>
        <dbReference type="SAM" id="MobiDB-lite"/>
    </source>
</evidence>
<evidence type="ECO:0000313" key="4">
    <source>
        <dbReference type="Proteomes" id="UP000199569"/>
    </source>
</evidence>
<protein>
    <submittedName>
        <fullName evidence="3">Uncharacterized protein</fullName>
    </submittedName>
</protein>
<gene>
    <name evidence="3" type="ORF">SAMN02927923_03842</name>
</gene>
<feature type="compositionally biased region" description="Basic and acidic residues" evidence="1">
    <location>
        <begin position="14"/>
        <end position="28"/>
    </location>
</feature>
<evidence type="ECO:0000256" key="2">
    <source>
        <dbReference type="SAM" id="Phobius"/>
    </source>
</evidence>
<name>A0A1G5L384_9HYPH</name>